<evidence type="ECO:0000313" key="3">
    <source>
        <dbReference type="Proteomes" id="UP000264006"/>
    </source>
</evidence>
<dbReference type="EMBL" id="CP031165">
    <property type="protein sequence ID" value="AXV05376.1"/>
    <property type="molecule type" value="Genomic_DNA"/>
</dbReference>
<dbReference type="InterPro" id="IPR039422">
    <property type="entry name" value="MarR/SlyA-like"/>
</dbReference>
<sequence>MLTGTYDGGDEPPTLALAELFFTNVTDRFLAGLEAAGYPQSLAKSRLLGMIPPDGVHLTALAERCRVTKQSCGQMVTELEEEGYLERVPDPRDGRAKLIRWGPVGRESAPHAYASMRAIDDRIAAILGEEDARTLRRLLLRVAAAEGLPDRAGSA</sequence>
<protein>
    <submittedName>
        <fullName evidence="2">Transcriptional regulator, MarR family</fullName>
    </submittedName>
</protein>
<dbReference type="SUPFAM" id="SSF46785">
    <property type="entry name" value="Winged helix' DNA-binding domain"/>
    <property type="match status" value="1"/>
</dbReference>
<dbReference type="SMART" id="SM00347">
    <property type="entry name" value="HTH_MARR"/>
    <property type="match status" value="1"/>
</dbReference>
<dbReference type="PANTHER" id="PTHR33164:SF43">
    <property type="entry name" value="HTH-TYPE TRANSCRIPTIONAL REPRESSOR YETL"/>
    <property type="match status" value="1"/>
</dbReference>
<dbReference type="Gene3D" id="1.10.10.10">
    <property type="entry name" value="Winged helix-like DNA-binding domain superfamily/Winged helix DNA-binding domain"/>
    <property type="match status" value="1"/>
</dbReference>
<proteinExistence type="predicted"/>
<evidence type="ECO:0000313" key="2">
    <source>
        <dbReference type="EMBL" id="AXV05376.1"/>
    </source>
</evidence>
<dbReference type="GO" id="GO:0003700">
    <property type="term" value="F:DNA-binding transcription factor activity"/>
    <property type="evidence" value="ECO:0007669"/>
    <property type="project" value="InterPro"/>
</dbReference>
<dbReference type="Pfam" id="PF12802">
    <property type="entry name" value="MarR_2"/>
    <property type="match status" value="1"/>
</dbReference>
<accession>A0A346XT29</accession>
<dbReference type="PANTHER" id="PTHR33164">
    <property type="entry name" value="TRANSCRIPTIONAL REGULATOR, MARR FAMILY"/>
    <property type="match status" value="1"/>
</dbReference>
<dbReference type="InterPro" id="IPR036390">
    <property type="entry name" value="WH_DNA-bd_sf"/>
</dbReference>
<reference evidence="2 3" key="1">
    <citation type="submission" date="2018-09" db="EMBL/GenBank/DDBJ databases">
        <title>Complete genome sequence of Euzebya sp. DY32-46 isolated from seawater of Pacific Ocean.</title>
        <authorList>
            <person name="Xu L."/>
            <person name="Wu Y.-H."/>
            <person name="Xu X.-W."/>
        </authorList>
    </citation>
    <scope>NUCLEOTIDE SEQUENCE [LARGE SCALE GENOMIC DNA]</scope>
    <source>
        <strain evidence="2 3">DY32-46</strain>
    </source>
</reference>
<dbReference type="Proteomes" id="UP000264006">
    <property type="component" value="Chromosome"/>
</dbReference>
<dbReference type="InterPro" id="IPR036388">
    <property type="entry name" value="WH-like_DNA-bd_sf"/>
</dbReference>
<organism evidence="2 3">
    <name type="scientific">Euzebya pacifica</name>
    <dbReference type="NCBI Taxonomy" id="1608957"/>
    <lineage>
        <taxon>Bacteria</taxon>
        <taxon>Bacillati</taxon>
        <taxon>Actinomycetota</taxon>
        <taxon>Nitriliruptoria</taxon>
        <taxon>Euzebyales</taxon>
    </lineage>
</organism>
<dbReference type="PROSITE" id="PS50995">
    <property type="entry name" value="HTH_MARR_2"/>
    <property type="match status" value="1"/>
</dbReference>
<feature type="domain" description="HTH marR-type" evidence="1">
    <location>
        <begin position="1"/>
        <end position="144"/>
    </location>
</feature>
<keyword evidence="3" id="KW-1185">Reference proteome</keyword>
<dbReference type="GO" id="GO:0006950">
    <property type="term" value="P:response to stress"/>
    <property type="evidence" value="ECO:0007669"/>
    <property type="project" value="TreeGrafter"/>
</dbReference>
<name>A0A346XT29_9ACTN</name>
<dbReference type="KEGG" id="euz:DVS28_a0675"/>
<evidence type="ECO:0000259" key="1">
    <source>
        <dbReference type="PROSITE" id="PS50995"/>
    </source>
</evidence>
<dbReference type="InterPro" id="IPR000835">
    <property type="entry name" value="HTH_MarR-typ"/>
</dbReference>
<dbReference type="AlphaFoldDB" id="A0A346XT29"/>
<gene>
    <name evidence="2" type="ORF">DVS28_a0675</name>
</gene>